<keyword evidence="2" id="KW-0175">Coiled coil</keyword>
<dbReference type="Pfam" id="PF13276">
    <property type="entry name" value="HTH_21"/>
    <property type="match status" value="1"/>
</dbReference>
<dbReference type="InterPro" id="IPR025948">
    <property type="entry name" value="HTH-like_dom"/>
</dbReference>
<dbReference type="PIR" id="S14450">
    <property type="entry name" value="S14450"/>
</dbReference>
<feature type="coiled-coil region" evidence="2">
    <location>
        <begin position="61"/>
        <end position="88"/>
    </location>
</feature>
<dbReference type="PROSITE" id="PS50994">
    <property type="entry name" value="INTEGRASE"/>
    <property type="match status" value="1"/>
</dbReference>
<dbReference type="InterPro" id="IPR050900">
    <property type="entry name" value="Transposase_IS3/IS150/IS904"/>
</dbReference>
<dbReference type="GO" id="GO:0004803">
    <property type="term" value="F:transposase activity"/>
    <property type="evidence" value="ECO:0007669"/>
    <property type="project" value="InterPro"/>
</dbReference>
<dbReference type="EMBL" id="X53013">
    <property type="protein sequence ID" value="CAA37193.1"/>
    <property type="molecule type" value="Genomic_DNA"/>
</dbReference>
<reference evidence="4" key="1">
    <citation type="journal article" date="1991" name="FEMS Microbiol. Lett.">
        <title>A transposon-like element on the lactose plasmid of Lactococcus lactis subsp. lactis Z270.</title>
        <authorList>
            <person name="Huang D.C."/>
            <person name="Novel M."/>
            <person name="Novel G."/>
        </authorList>
    </citation>
    <scope>NUCLEOTIDE SEQUENCE</scope>
    <source>
        <strain evidence="4">z270</strain>
    </source>
</reference>
<dbReference type="Pfam" id="PF01527">
    <property type="entry name" value="HTH_Tnp_1"/>
    <property type="match status" value="1"/>
</dbReference>
<feature type="domain" description="Integrase catalytic" evidence="3">
    <location>
        <begin position="221"/>
        <end position="384"/>
    </location>
</feature>
<dbReference type="Gene3D" id="3.30.420.10">
    <property type="entry name" value="Ribonuclease H-like superfamily/Ribonuclease H"/>
    <property type="match status" value="1"/>
</dbReference>
<dbReference type="InterPro" id="IPR009057">
    <property type="entry name" value="Homeodomain-like_sf"/>
</dbReference>
<comment type="function">
    <text evidence="1">Involved in the transposition of the insertion sequence.</text>
</comment>
<dbReference type="SUPFAM" id="SSF46689">
    <property type="entry name" value="Homeodomain-like"/>
    <property type="match status" value="1"/>
</dbReference>
<dbReference type="Pfam" id="PF13333">
    <property type="entry name" value="rve_2"/>
    <property type="match status" value="1"/>
</dbReference>
<dbReference type="GO" id="GO:0015074">
    <property type="term" value="P:DNA integration"/>
    <property type="evidence" value="ECO:0007669"/>
    <property type="project" value="InterPro"/>
</dbReference>
<proteinExistence type="predicted"/>
<dbReference type="GO" id="GO:0003677">
    <property type="term" value="F:DNA binding"/>
    <property type="evidence" value="ECO:0007669"/>
    <property type="project" value="InterPro"/>
</dbReference>
<dbReference type="InterPro" id="IPR001584">
    <property type="entry name" value="Integrase_cat-core"/>
</dbReference>
<dbReference type="NCBIfam" id="NF033516">
    <property type="entry name" value="transpos_IS3"/>
    <property type="match status" value="1"/>
</dbReference>
<dbReference type="AlphaFoldDB" id="Q48713"/>
<evidence type="ECO:0000313" key="4">
    <source>
        <dbReference type="EMBL" id="CAA37193.1"/>
    </source>
</evidence>
<dbReference type="GO" id="GO:0006313">
    <property type="term" value="P:DNA transposition"/>
    <property type="evidence" value="ECO:0007669"/>
    <property type="project" value="InterPro"/>
</dbReference>
<dbReference type="PANTHER" id="PTHR46889">
    <property type="entry name" value="TRANSPOSASE INSF FOR INSERTION SEQUENCE IS3B-RELATED"/>
    <property type="match status" value="1"/>
</dbReference>
<evidence type="ECO:0000259" key="3">
    <source>
        <dbReference type="PROSITE" id="PS50994"/>
    </source>
</evidence>
<sequence>MARRKFDKQFKNSAVKLILEEGYSVKEVSQELEVHANSLYRWVQEVEEYGESAFPGNGTALADAQHKIKLLEKENRYLQEELELLKKFRVLLEANRVKRFEFLLKHHGKIKIKHAVKVLKVSRSGFYEYMHRRPSKQQVEREILSEKIKAVFHEHKGRYGAVRITKVLHNTGIMTNTKRVGKLMHLMGLYAKGSRYKYKHYNRKKGERSLSRPNLINQIFKATAPNKVWLGDMTYIPTKEGTLYLAVNIDVFSRKIVGWSMSSRMQDKLVRDCFLQACGKEHPQPGLIVHTDQGSQYTSSRYQSTLRQVGAQSSMSRKGNPYDNAMMESFYKTLKRELINDAHFETRAEATQEIFKYIETYYNTKWMHSGLDYQSPKDFEKYYS</sequence>
<accession>Q48713</accession>
<dbReference type="InterPro" id="IPR048020">
    <property type="entry name" value="Transpos_IS3"/>
</dbReference>
<dbReference type="InterPro" id="IPR002514">
    <property type="entry name" value="Transposase_8"/>
</dbReference>
<dbReference type="SUPFAM" id="SSF53098">
    <property type="entry name" value="Ribonuclease H-like"/>
    <property type="match status" value="1"/>
</dbReference>
<dbReference type="InterPro" id="IPR012337">
    <property type="entry name" value="RNaseH-like_sf"/>
</dbReference>
<evidence type="ECO:0000256" key="1">
    <source>
        <dbReference type="ARBA" id="ARBA00002286"/>
    </source>
</evidence>
<protein>
    <submittedName>
        <fullName evidence="4">DNA for the transposon-like element on the lactose plasmid</fullName>
    </submittedName>
</protein>
<dbReference type="PIR" id="B31915">
    <property type="entry name" value="B31915"/>
</dbReference>
<organism evidence="4">
    <name type="scientific">Lactococcus lactis</name>
    <dbReference type="NCBI Taxonomy" id="1358"/>
    <lineage>
        <taxon>Bacteria</taxon>
        <taxon>Bacillati</taxon>
        <taxon>Bacillota</taxon>
        <taxon>Bacilli</taxon>
        <taxon>Lactobacillales</taxon>
        <taxon>Streptococcaceae</taxon>
        <taxon>Lactococcus</taxon>
    </lineage>
</organism>
<dbReference type="PANTHER" id="PTHR46889:SF7">
    <property type="entry name" value="TRANSPOSASE FOR INSERTION SEQUENCE ELEMENT IS904"/>
    <property type="match status" value="1"/>
</dbReference>
<evidence type="ECO:0000256" key="2">
    <source>
        <dbReference type="SAM" id="Coils"/>
    </source>
</evidence>
<dbReference type="InterPro" id="IPR036397">
    <property type="entry name" value="RNaseH_sf"/>
</dbReference>
<dbReference type="Gene3D" id="1.10.10.60">
    <property type="entry name" value="Homeodomain-like"/>
    <property type="match status" value="1"/>
</dbReference>
<dbReference type="Pfam" id="PF00665">
    <property type="entry name" value="rve"/>
    <property type="match status" value="1"/>
</dbReference>
<name>Q48713_9LACT</name>